<feature type="region of interest" description="Disordered" evidence="1">
    <location>
        <begin position="283"/>
        <end position="326"/>
    </location>
</feature>
<dbReference type="GO" id="GO:0003779">
    <property type="term" value="F:actin binding"/>
    <property type="evidence" value="ECO:0007669"/>
    <property type="project" value="InterPro"/>
</dbReference>
<name>A0A7T8K7A2_CALRO</name>
<feature type="domain" description="FH2" evidence="2">
    <location>
        <begin position="316"/>
        <end position="493"/>
    </location>
</feature>
<evidence type="ECO:0000313" key="4">
    <source>
        <dbReference type="Proteomes" id="UP000595437"/>
    </source>
</evidence>
<dbReference type="SUPFAM" id="SSF101447">
    <property type="entry name" value="Formin homology 2 domain (FH2 domain)"/>
    <property type="match status" value="1"/>
</dbReference>
<sequence>MESRIGLDYIVENKDYATKLGADINVKRQVFELLSALCVYSGDGYTRALEALEHYKSSKSLRYRFQLVVNELRHARASDYKTVLMAFINCLIISTPQIKVNPSMASHSSLMILRDEKKLDPDLRVQLDVYEEQKASDEVYVNGPNDVDLNSPLDVFYAIFNQVLDTPQESLSSTSFNICFASIRKSLLIHRSTLLENKEESEKLLKAPSQHKSLHRLKSVDGGYGSSQWIAASASSASTTPRGWTPTATSSSTWFWPKGLWSATPSATPSATFWLWSATPASPSRLGSTAPSSSPRGWTLSSPWPSSTPTRDPSSPARDSQAKTKMKTFNWNKLPVAKIWGKNNIWSLVAQKNEKPVKARRIDFNDMEALFCQQAPLTPQVSSGSSPGKGGDSGELPGKKQTTKKEEVDLLDAKRSLIINIFLRQFRSSNDDIIRMILDGDYDEFGAEKLKGLMKILPEMDEIEMLKAWDGDRSKLNTAEKFILQLVDVPTIA</sequence>
<dbReference type="Gene3D" id="1.25.10.10">
    <property type="entry name" value="Leucine-rich Repeat Variant"/>
    <property type="match status" value="1"/>
</dbReference>
<dbReference type="SMART" id="SM01139">
    <property type="entry name" value="Drf_FH3"/>
    <property type="match status" value="1"/>
</dbReference>
<dbReference type="PANTHER" id="PTHR46345">
    <property type="entry name" value="INVERTED FORMIN-2"/>
    <property type="match status" value="1"/>
</dbReference>
<dbReference type="Proteomes" id="UP000595437">
    <property type="component" value="Chromosome 6"/>
</dbReference>
<evidence type="ECO:0000313" key="3">
    <source>
        <dbReference type="EMBL" id="QQP48744.1"/>
    </source>
</evidence>
<evidence type="ECO:0000259" key="2">
    <source>
        <dbReference type="PROSITE" id="PS51444"/>
    </source>
</evidence>
<dbReference type="Pfam" id="PF06367">
    <property type="entry name" value="Drf_FH3"/>
    <property type="match status" value="1"/>
</dbReference>
<evidence type="ECO:0000256" key="1">
    <source>
        <dbReference type="SAM" id="MobiDB-lite"/>
    </source>
</evidence>
<feature type="compositionally biased region" description="Low complexity" evidence="1">
    <location>
        <begin position="299"/>
        <end position="316"/>
    </location>
</feature>
<dbReference type="InterPro" id="IPR010472">
    <property type="entry name" value="FH3_dom"/>
</dbReference>
<dbReference type="Pfam" id="PF02181">
    <property type="entry name" value="FH2"/>
    <property type="match status" value="1"/>
</dbReference>
<feature type="region of interest" description="Disordered" evidence="1">
    <location>
        <begin position="376"/>
        <end position="405"/>
    </location>
</feature>
<reference evidence="4" key="1">
    <citation type="submission" date="2021-01" db="EMBL/GenBank/DDBJ databases">
        <title>Caligus Genome Assembly.</title>
        <authorList>
            <person name="Gallardo-Escarate C."/>
        </authorList>
    </citation>
    <scope>NUCLEOTIDE SEQUENCE [LARGE SCALE GENOMIC DNA]</scope>
</reference>
<dbReference type="PANTHER" id="PTHR46345:SF8">
    <property type="entry name" value="FORMIN 3, ISOFORM B"/>
    <property type="match status" value="1"/>
</dbReference>
<accession>A0A7T8K7A2</accession>
<dbReference type="SUPFAM" id="SSF48371">
    <property type="entry name" value="ARM repeat"/>
    <property type="match status" value="1"/>
</dbReference>
<proteinExistence type="predicted"/>
<dbReference type="AlphaFoldDB" id="A0A7T8K7A2"/>
<keyword evidence="4" id="KW-1185">Reference proteome</keyword>
<dbReference type="InterPro" id="IPR011989">
    <property type="entry name" value="ARM-like"/>
</dbReference>
<dbReference type="EMBL" id="CP045895">
    <property type="protein sequence ID" value="QQP48744.1"/>
    <property type="molecule type" value="Genomic_DNA"/>
</dbReference>
<organism evidence="3 4">
    <name type="scientific">Caligus rogercresseyi</name>
    <name type="common">Sea louse</name>
    <dbReference type="NCBI Taxonomy" id="217165"/>
    <lineage>
        <taxon>Eukaryota</taxon>
        <taxon>Metazoa</taxon>
        <taxon>Ecdysozoa</taxon>
        <taxon>Arthropoda</taxon>
        <taxon>Crustacea</taxon>
        <taxon>Multicrustacea</taxon>
        <taxon>Hexanauplia</taxon>
        <taxon>Copepoda</taxon>
        <taxon>Siphonostomatoida</taxon>
        <taxon>Caligidae</taxon>
        <taxon>Caligus</taxon>
    </lineage>
</organism>
<dbReference type="PROSITE" id="PS51444">
    <property type="entry name" value="FH2"/>
    <property type="match status" value="1"/>
</dbReference>
<dbReference type="InterPro" id="IPR016024">
    <property type="entry name" value="ARM-type_fold"/>
</dbReference>
<dbReference type="InterPro" id="IPR042201">
    <property type="entry name" value="FH2_Formin_sf"/>
</dbReference>
<feature type="compositionally biased region" description="Polar residues" evidence="1">
    <location>
        <begin position="283"/>
        <end position="296"/>
    </location>
</feature>
<dbReference type="InterPro" id="IPR015425">
    <property type="entry name" value="FH2_Formin"/>
</dbReference>
<gene>
    <name evidence="3" type="ORF">FKW44_009160</name>
</gene>
<protein>
    <submittedName>
        <fullName evidence="3">LOC100159987</fullName>
    </submittedName>
</protein>
<dbReference type="Gene3D" id="1.20.58.2220">
    <property type="entry name" value="Formin, FH2 domain"/>
    <property type="match status" value="1"/>
</dbReference>
<dbReference type="OrthoDB" id="26518at2759"/>